<sequence>MEQNLTQLCDLDPILDDLKIVARCISIWKAYSAGNPKDVWSLDCVLQEAQVVHFPIRSRGMVPLFGFVFDVYKARGDGMLSLKYVTRFVSQFFIDRYIAH</sequence>
<evidence type="ECO:0000313" key="1">
    <source>
        <dbReference type="EMBL" id="GFA13532.1"/>
    </source>
</evidence>
<comment type="caution">
    <text evidence="1">The sequence shown here is derived from an EMBL/GenBank/DDBJ whole genome shotgun (WGS) entry which is preliminary data.</text>
</comment>
<reference evidence="1" key="1">
    <citation type="journal article" date="2019" name="Sci. Rep.">
        <title>Draft genome of Tanacetum cinerariifolium, the natural source of mosquito coil.</title>
        <authorList>
            <person name="Yamashiro T."/>
            <person name="Shiraishi A."/>
            <person name="Satake H."/>
            <person name="Nakayama K."/>
        </authorList>
    </citation>
    <scope>NUCLEOTIDE SEQUENCE</scope>
</reference>
<name>A0A699J6I7_TANCI</name>
<proteinExistence type="predicted"/>
<accession>A0A699J6I7</accession>
<organism evidence="1">
    <name type="scientific">Tanacetum cinerariifolium</name>
    <name type="common">Dalmatian daisy</name>
    <name type="synonym">Chrysanthemum cinerariifolium</name>
    <dbReference type="NCBI Taxonomy" id="118510"/>
    <lineage>
        <taxon>Eukaryota</taxon>
        <taxon>Viridiplantae</taxon>
        <taxon>Streptophyta</taxon>
        <taxon>Embryophyta</taxon>
        <taxon>Tracheophyta</taxon>
        <taxon>Spermatophyta</taxon>
        <taxon>Magnoliopsida</taxon>
        <taxon>eudicotyledons</taxon>
        <taxon>Gunneridae</taxon>
        <taxon>Pentapetalae</taxon>
        <taxon>asterids</taxon>
        <taxon>campanulids</taxon>
        <taxon>Asterales</taxon>
        <taxon>Asteraceae</taxon>
        <taxon>Asteroideae</taxon>
        <taxon>Anthemideae</taxon>
        <taxon>Anthemidinae</taxon>
        <taxon>Tanacetum</taxon>
    </lineage>
</organism>
<dbReference type="AlphaFoldDB" id="A0A699J6I7"/>
<protein>
    <submittedName>
        <fullName evidence="1">Replication protein A 70 kDa DNA-binding subunit B</fullName>
    </submittedName>
</protein>
<keyword evidence="1" id="KW-0238">DNA-binding</keyword>
<dbReference type="GO" id="GO:0003677">
    <property type="term" value="F:DNA binding"/>
    <property type="evidence" value="ECO:0007669"/>
    <property type="project" value="UniProtKB-KW"/>
</dbReference>
<dbReference type="EMBL" id="BKCJ010374337">
    <property type="protein sequence ID" value="GFA13532.1"/>
    <property type="molecule type" value="Genomic_DNA"/>
</dbReference>
<gene>
    <name evidence="1" type="ORF">Tci_585504</name>
</gene>